<dbReference type="Pfam" id="PF09379">
    <property type="entry name" value="FERM_N"/>
    <property type="match status" value="1"/>
</dbReference>
<evidence type="ECO:0000313" key="2">
    <source>
        <dbReference type="Proteomes" id="UP000504635"/>
    </source>
</evidence>
<dbReference type="Proteomes" id="UP000504635">
    <property type="component" value="Unplaced"/>
</dbReference>
<dbReference type="GO" id="GO:0071944">
    <property type="term" value="C:cell periphery"/>
    <property type="evidence" value="ECO:0007669"/>
    <property type="project" value="UniProtKB-ARBA"/>
</dbReference>
<dbReference type="InterPro" id="IPR018979">
    <property type="entry name" value="FERM_N"/>
</dbReference>
<feature type="domain" description="FERM" evidence="1">
    <location>
        <begin position="14"/>
        <end position="308"/>
    </location>
</feature>
<evidence type="ECO:0000313" key="3">
    <source>
        <dbReference type="RefSeq" id="XP_030747985.1"/>
    </source>
</evidence>
<accession>A0A6J2XAJ7</accession>
<dbReference type="InterPro" id="IPR000299">
    <property type="entry name" value="FERM_domain"/>
</dbReference>
<dbReference type="RefSeq" id="XP_030747985.1">
    <property type="nucleotide sequence ID" value="XM_030892125.1"/>
</dbReference>
<dbReference type="OrthoDB" id="6266673at2759"/>
<organism evidence="2 3">
    <name type="scientific">Sitophilus oryzae</name>
    <name type="common">Rice weevil</name>
    <name type="synonym">Curculio oryzae</name>
    <dbReference type="NCBI Taxonomy" id="7048"/>
    <lineage>
        <taxon>Eukaryota</taxon>
        <taxon>Metazoa</taxon>
        <taxon>Ecdysozoa</taxon>
        <taxon>Arthropoda</taxon>
        <taxon>Hexapoda</taxon>
        <taxon>Insecta</taxon>
        <taxon>Pterygota</taxon>
        <taxon>Neoptera</taxon>
        <taxon>Endopterygota</taxon>
        <taxon>Coleoptera</taxon>
        <taxon>Polyphaga</taxon>
        <taxon>Cucujiformia</taxon>
        <taxon>Curculionidae</taxon>
        <taxon>Dryophthorinae</taxon>
        <taxon>Sitophilus</taxon>
    </lineage>
</organism>
<dbReference type="GeneID" id="115876377"/>
<dbReference type="InterPro" id="IPR035963">
    <property type="entry name" value="FERM_2"/>
</dbReference>
<dbReference type="AlphaFoldDB" id="A0A6J2XAJ7"/>
<dbReference type="InParanoid" id="A0A6J2XAJ7"/>
<dbReference type="PANTHER" id="PTHR23280:SF32">
    <property type="entry name" value="FI22325P1"/>
    <property type="match status" value="1"/>
</dbReference>
<sequence>MQTIISKTGIEVSYPCTVHLLQNGENYECEYKSDDLGQDLLNHICRIQNIDNQFIWGLKFMDNDGMEDQRHWLDLDNLIRTQVRTVSNVRFYFRVKVYPPEPYRIIDGNIRFCFFQQLRLDLLSGRLFCSINDASMLTALILQYVHGNFDCDRSWTYNSYIKQKILRQERCSTKFFSNTKFRALDIYEKLLPDLRTHEVEDMFLRLAALILQYVHGNFDCDRSWTYNSYIKQKILRQERCSTKFFSNTKFRALDIYEKLLPDLRTHEVEDMFLRLAGKLNSYGVEPLLVQNLEREDVILWMNYSGFSI</sequence>
<dbReference type="PANTHER" id="PTHR23280">
    <property type="entry name" value="4.1 G PROTEIN"/>
    <property type="match status" value="1"/>
</dbReference>
<dbReference type="PROSITE" id="PS50057">
    <property type="entry name" value="FERM_3"/>
    <property type="match status" value="1"/>
</dbReference>
<dbReference type="Gene3D" id="3.10.20.90">
    <property type="entry name" value="Phosphatidylinositol 3-kinase Catalytic Subunit, Chain A, domain 1"/>
    <property type="match status" value="1"/>
</dbReference>
<name>A0A6J2XAJ7_SITOR</name>
<gene>
    <name evidence="3" type="primary">LOC115876377</name>
</gene>
<dbReference type="SUPFAM" id="SSF54236">
    <property type="entry name" value="Ubiquitin-like"/>
    <property type="match status" value="1"/>
</dbReference>
<dbReference type="InterPro" id="IPR019748">
    <property type="entry name" value="FERM_central"/>
</dbReference>
<dbReference type="InterPro" id="IPR019749">
    <property type="entry name" value="Band_41_domain"/>
</dbReference>
<dbReference type="GO" id="GO:0005856">
    <property type="term" value="C:cytoskeleton"/>
    <property type="evidence" value="ECO:0007669"/>
    <property type="project" value="TreeGrafter"/>
</dbReference>
<dbReference type="Gene3D" id="1.20.80.10">
    <property type="match status" value="1"/>
</dbReference>
<dbReference type="SMART" id="SM00295">
    <property type="entry name" value="B41"/>
    <property type="match status" value="1"/>
</dbReference>
<protein>
    <submittedName>
        <fullName evidence="3">FERM, ARHGEF and pleckstrin domain-containing protein 1-like</fullName>
    </submittedName>
</protein>
<dbReference type="GO" id="GO:0030182">
    <property type="term" value="P:neuron differentiation"/>
    <property type="evidence" value="ECO:0007669"/>
    <property type="project" value="UniProtKB-ARBA"/>
</dbReference>
<dbReference type="InterPro" id="IPR014352">
    <property type="entry name" value="FERM/acyl-CoA-bd_prot_sf"/>
</dbReference>
<proteinExistence type="predicted"/>
<dbReference type="SUPFAM" id="SSF47031">
    <property type="entry name" value="Second domain of FERM"/>
    <property type="match status" value="1"/>
</dbReference>
<dbReference type="GO" id="GO:0031032">
    <property type="term" value="P:actomyosin structure organization"/>
    <property type="evidence" value="ECO:0007669"/>
    <property type="project" value="TreeGrafter"/>
</dbReference>
<dbReference type="CDD" id="cd14473">
    <property type="entry name" value="FERM_B-lobe"/>
    <property type="match status" value="1"/>
</dbReference>
<reference evidence="3" key="1">
    <citation type="submission" date="2025-08" db="UniProtKB">
        <authorList>
            <consortium name="RefSeq"/>
        </authorList>
    </citation>
    <scope>IDENTIFICATION</scope>
    <source>
        <tissue evidence="3">Gonads</tissue>
    </source>
</reference>
<dbReference type="GO" id="GO:0009887">
    <property type="term" value="P:animal organ morphogenesis"/>
    <property type="evidence" value="ECO:0007669"/>
    <property type="project" value="UniProtKB-ARBA"/>
</dbReference>
<keyword evidence="2" id="KW-1185">Reference proteome</keyword>
<dbReference type="KEGG" id="soy:115876377"/>
<dbReference type="Pfam" id="PF00373">
    <property type="entry name" value="FERM_M"/>
    <property type="match status" value="1"/>
</dbReference>
<evidence type="ECO:0000259" key="1">
    <source>
        <dbReference type="PROSITE" id="PS50057"/>
    </source>
</evidence>
<dbReference type="InterPro" id="IPR029071">
    <property type="entry name" value="Ubiquitin-like_domsf"/>
</dbReference>